<reference evidence="1" key="1">
    <citation type="journal article" date="2014" name="Front. Microbiol.">
        <title>High frequency of phylogenetically diverse reductive dehalogenase-homologous genes in deep subseafloor sedimentary metagenomes.</title>
        <authorList>
            <person name="Kawai M."/>
            <person name="Futagami T."/>
            <person name="Toyoda A."/>
            <person name="Takaki Y."/>
            <person name="Nishi S."/>
            <person name="Hori S."/>
            <person name="Arai W."/>
            <person name="Tsubouchi T."/>
            <person name="Morono Y."/>
            <person name="Uchiyama I."/>
            <person name="Ito T."/>
            <person name="Fujiyama A."/>
            <person name="Inagaki F."/>
            <person name="Takami H."/>
        </authorList>
    </citation>
    <scope>NUCLEOTIDE SEQUENCE</scope>
    <source>
        <strain evidence="1">Expedition CK06-06</strain>
    </source>
</reference>
<dbReference type="InterPro" id="IPR029058">
    <property type="entry name" value="AB_hydrolase_fold"/>
</dbReference>
<dbReference type="Gene3D" id="3.40.50.1820">
    <property type="entry name" value="alpha/beta hydrolase"/>
    <property type="match status" value="1"/>
</dbReference>
<protein>
    <recommendedName>
        <fullName evidence="2">AB hydrolase-1 domain-containing protein</fullName>
    </recommendedName>
</protein>
<evidence type="ECO:0000313" key="1">
    <source>
        <dbReference type="EMBL" id="GAH23978.1"/>
    </source>
</evidence>
<feature type="non-terminal residue" evidence="1">
    <location>
        <position position="1"/>
    </location>
</feature>
<organism evidence="1">
    <name type="scientific">marine sediment metagenome</name>
    <dbReference type="NCBI Taxonomy" id="412755"/>
    <lineage>
        <taxon>unclassified sequences</taxon>
        <taxon>metagenomes</taxon>
        <taxon>ecological metagenomes</taxon>
    </lineage>
</organism>
<dbReference type="EMBL" id="BART01039855">
    <property type="protein sequence ID" value="GAH23978.1"/>
    <property type="molecule type" value="Genomic_DNA"/>
</dbReference>
<dbReference type="SUPFAM" id="SSF53474">
    <property type="entry name" value="alpha/beta-Hydrolases"/>
    <property type="match status" value="1"/>
</dbReference>
<gene>
    <name evidence="1" type="ORF">S01H4_65251</name>
</gene>
<accession>X1FTB3</accession>
<sequence>YPLQEIKIPTLIVYGDKDGEHIIENSHYLKKTLTDANLIVIEGAGHVPIVTRTQEVVDAINKRFF</sequence>
<proteinExistence type="predicted"/>
<dbReference type="AlphaFoldDB" id="X1FTB3"/>
<name>X1FTB3_9ZZZZ</name>
<comment type="caution">
    <text evidence="1">The sequence shown here is derived from an EMBL/GenBank/DDBJ whole genome shotgun (WGS) entry which is preliminary data.</text>
</comment>
<evidence type="ECO:0008006" key="2">
    <source>
        <dbReference type="Google" id="ProtNLM"/>
    </source>
</evidence>